<evidence type="ECO:0000313" key="11">
    <source>
        <dbReference type="EMBL" id="PSC73444.1"/>
    </source>
</evidence>
<feature type="compositionally biased region" description="Low complexity" evidence="8">
    <location>
        <begin position="377"/>
        <end position="401"/>
    </location>
</feature>
<keyword evidence="12" id="KW-1185">Reference proteome</keyword>
<evidence type="ECO:0000256" key="6">
    <source>
        <dbReference type="ARBA" id="ARBA00023136"/>
    </source>
</evidence>
<feature type="transmembrane region" description="Helical" evidence="9">
    <location>
        <begin position="6"/>
        <end position="32"/>
    </location>
</feature>
<protein>
    <submittedName>
        <fullName evidence="11">Lipid phosphate phosphatase delta</fullName>
    </submittedName>
</protein>
<dbReference type="SMART" id="SM00014">
    <property type="entry name" value="acidPPc"/>
    <property type="match status" value="1"/>
</dbReference>
<dbReference type="AlphaFoldDB" id="A0A2P6VH76"/>
<feature type="transmembrane region" description="Helical" evidence="9">
    <location>
        <begin position="210"/>
        <end position="229"/>
    </location>
</feature>
<comment type="subcellular location">
    <subcellularLocation>
        <location evidence="1">Endoplasmic reticulum membrane</location>
        <topology evidence="1">Multi-pass membrane protein</topology>
    </subcellularLocation>
</comment>
<feature type="transmembrane region" description="Helical" evidence="9">
    <location>
        <begin position="177"/>
        <end position="198"/>
    </location>
</feature>
<dbReference type="GO" id="GO:0042392">
    <property type="term" value="F:sphingosine-1-phosphate phosphatase activity"/>
    <property type="evidence" value="ECO:0007669"/>
    <property type="project" value="TreeGrafter"/>
</dbReference>
<proteinExistence type="inferred from homology"/>
<dbReference type="InterPro" id="IPR000326">
    <property type="entry name" value="PAP2/HPO"/>
</dbReference>
<dbReference type="OrthoDB" id="301434at2759"/>
<evidence type="ECO:0000256" key="9">
    <source>
        <dbReference type="SAM" id="Phobius"/>
    </source>
</evidence>
<keyword evidence="5 9" id="KW-1133">Transmembrane helix</keyword>
<feature type="transmembrane region" description="Helical" evidence="9">
    <location>
        <begin position="76"/>
        <end position="94"/>
    </location>
</feature>
<comment type="caution">
    <text evidence="11">The sequence shown here is derived from an EMBL/GenBank/DDBJ whole genome shotgun (WGS) entry which is preliminary data.</text>
</comment>
<dbReference type="InterPro" id="IPR036938">
    <property type="entry name" value="PAP2/HPO_sf"/>
</dbReference>
<comment type="similarity">
    <text evidence="7">Belongs to the type 2 lipid phosphate phosphatase family.</text>
</comment>
<reference evidence="11 12" key="1">
    <citation type="journal article" date="2018" name="Plant J.">
        <title>Genome sequences of Chlorella sorokiniana UTEX 1602 and Micractinium conductrix SAG 241.80: implications to maltose excretion by a green alga.</title>
        <authorList>
            <person name="Arriola M.B."/>
            <person name="Velmurugan N."/>
            <person name="Zhang Y."/>
            <person name="Plunkett M.H."/>
            <person name="Hondzo H."/>
            <person name="Barney B.M."/>
        </authorList>
    </citation>
    <scope>NUCLEOTIDE SEQUENCE [LARGE SCALE GENOMIC DNA]</scope>
    <source>
        <strain evidence="11 12">SAG 241.80</strain>
    </source>
</reference>
<evidence type="ECO:0000256" key="7">
    <source>
        <dbReference type="ARBA" id="ARBA00038324"/>
    </source>
</evidence>
<name>A0A2P6VH76_9CHLO</name>
<dbReference type="STRING" id="554055.A0A2P6VH76"/>
<organism evidence="11 12">
    <name type="scientific">Micractinium conductrix</name>
    <dbReference type="NCBI Taxonomy" id="554055"/>
    <lineage>
        <taxon>Eukaryota</taxon>
        <taxon>Viridiplantae</taxon>
        <taxon>Chlorophyta</taxon>
        <taxon>core chlorophytes</taxon>
        <taxon>Trebouxiophyceae</taxon>
        <taxon>Chlorellales</taxon>
        <taxon>Chlorellaceae</taxon>
        <taxon>Chlorella clade</taxon>
        <taxon>Micractinium</taxon>
    </lineage>
</organism>
<gene>
    <name evidence="11" type="ORF">C2E20_3545</name>
</gene>
<sequence>MWHLAVALHAAFAALCGTLVALFLALVCVPCLHVPVRARLRPWTIHHVESGLEWVVAAQRLQTPWLTRLFTQSSHSVSVTFYASFLPILFWLGLPELGRNLVFLMSLALYVGNAIKDLVCAPRPLGVAYGKQKLQFLGASDEEIELNAKEYGLPSSHTLNTLCLNYAFVWYLHDRELIAPGTAAVLYSLVALWVVWIAASRLYLGLHTPIDILAGAVAGLAVLVCFISIEGLLARWVTSGPAAVTHAALVCLVLLRLYPRPLAHTPSYEFSTSFMGAMFGIVVGVAWVSPHAHQPGIQLAQVWSPSHVLLGSRLLWAARRLGVGFVAVAAMKEASRTVLLVSLPLLYHFFPLRVRALWQPPMHNLYTGKVAGAAPAQDGGPAGAAGAAAGASGEPADTAAARQRVLRPRRGTRSDAQEAGGDGRGSSGGTAALTSTLPDARRLAALPHNAHGVPWDVDVTSRFFAYAAIGVAVAGVTPRLLDALGW</sequence>
<evidence type="ECO:0000256" key="5">
    <source>
        <dbReference type="ARBA" id="ARBA00022989"/>
    </source>
</evidence>
<feature type="domain" description="Phosphatidic acid phosphatase type 2/haloperoxidase" evidence="10">
    <location>
        <begin position="97"/>
        <end position="227"/>
    </location>
</feature>
<keyword evidence="4" id="KW-0256">Endoplasmic reticulum</keyword>
<evidence type="ECO:0000256" key="3">
    <source>
        <dbReference type="ARBA" id="ARBA00022801"/>
    </source>
</evidence>
<keyword evidence="2 9" id="KW-0812">Transmembrane</keyword>
<evidence type="ECO:0000259" key="10">
    <source>
        <dbReference type="SMART" id="SM00014"/>
    </source>
</evidence>
<feature type="transmembrane region" description="Helical" evidence="9">
    <location>
        <begin position="241"/>
        <end position="258"/>
    </location>
</feature>
<accession>A0A2P6VH76</accession>
<dbReference type="Pfam" id="PF01569">
    <property type="entry name" value="PAP2"/>
    <property type="match status" value="1"/>
</dbReference>
<keyword evidence="3" id="KW-0378">Hydrolase</keyword>
<keyword evidence="6 9" id="KW-0472">Membrane</keyword>
<dbReference type="SUPFAM" id="SSF48317">
    <property type="entry name" value="Acid phosphatase/Vanadium-dependent haloperoxidase"/>
    <property type="match status" value="1"/>
</dbReference>
<evidence type="ECO:0000256" key="4">
    <source>
        <dbReference type="ARBA" id="ARBA00022824"/>
    </source>
</evidence>
<dbReference type="Gene3D" id="1.20.144.10">
    <property type="entry name" value="Phosphatidic acid phosphatase type 2/haloperoxidase"/>
    <property type="match status" value="1"/>
</dbReference>
<dbReference type="EMBL" id="LHPF02000007">
    <property type="protein sequence ID" value="PSC73444.1"/>
    <property type="molecule type" value="Genomic_DNA"/>
</dbReference>
<evidence type="ECO:0000313" key="12">
    <source>
        <dbReference type="Proteomes" id="UP000239649"/>
    </source>
</evidence>
<dbReference type="PANTHER" id="PTHR14969">
    <property type="entry name" value="SPHINGOSINE-1-PHOSPHATE PHOSPHOHYDROLASE"/>
    <property type="match status" value="1"/>
</dbReference>
<feature type="transmembrane region" description="Helical" evidence="9">
    <location>
        <begin position="270"/>
        <end position="288"/>
    </location>
</feature>
<evidence type="ECO:0000256" key="8">
    <source>
        <dbReference type="SAM" id="MobiDB-lite"/>
    </source>
</evidence>
<feature type="region of interest" description="Disordered" evidence="8">
    <location>
        <begin position="377"/>
        <end position="433"/>
    </location>
</feature>
<dbReference type="Proteomes" id="UP000239649">
    <property type="component" value="Unassembled WGS sequence"/>
</dbReference>
<dbReference type="PANTHER" id="PTHR14969:SF28">
    <property type="entry name" value="DIHYDROSPHINGOSINE 1-PHOSPHATE PHOSPHATASE LCB3-RELATED"/>
    <property type="match status" value="1"/>
</dbReference>
<evidence type="ECO:0000256" key="2">
    <source>
        <dbReference type="ARBA" id="ARBA00022692"/>
    </source>
</evidence>
<dbReference type="GO" id="GO:0005789">
    <property type="term" value="C:endoplasmic reticulum membrane"/>
    <property type="evidence" value="ECO:0007669"/>
    <property type="project" value="UniProtKB-SubCell"/>
</dbReference>
<evidence type="ECO:0000256" key="1">
    <source>
        <dbReference type="ARBA" id="ARBA00004477"/>
    </source>
</evidence>